<dbReference type="OrthoDB" id="9772736at2"/>
<evidence type="ECO:0000259" key="4">
    <source>
        <dbReference type="Pfam" id="PF00724"/>
    </source>
</evidence>
<dbReference type="Gene3D" id="3.20.20.70">
    <property type="entry name" value="Aldolase class I"/>
    <property type="match status" value="1"/>
</dbReference>
<keyword evidence="3" id="KW-0560">Oxidoreductase</keyword>
<dbReference type="GO" id="GO:0010181">
    <property type="term" value="F:FMN binding"/>
    <property type="evidence" value="ECO:0007669"/>
    <property type="project" value="InterPro"/>
</dbReference>
<dbReference type="InterPro" id="IPR045247">
    <property type="entry name" value="Oye-like"/>
</dbReference>
<name>A0A3P1CP46_9BACT</name>
<dbReference type="InterPro" id="IPR013785">
    <property type="entry name" value="Aldolase_TIM"/>
</dbReference>
<evidence type="ECO:0000256" key="2">
    <source>
        <dbReference type="ARBA" id="ARBA00005979"/>
    </source>
</evidence>
<dbReference type="GO" id="GO:0005829">
    <property type="term" value="C:cytosol"/>
    <property type="evidence" value="ECO:0007669"/>
    <property type="project" value="TreeGrafter"/>
</dbReference>
<proteinExistence type="inferred from homology"/>
<sequence>MKKLSMPYVKGSLRLKNHVVMAPMTRSRALNNLPNEWMATYYKQRSGAGLIVTEGTSPSPEGLGYPRIPGIFSEAQVEGWKAVTKGVHEGGSRIFLQLMHTGRIAHVANLPEGYQPVGLSSSKAVGEIFTDSAGMQDYSTPVALDEQGLTRVISDFVQAAQNAIRAGFDGVELHGANGYLLEQSLNPHVNNRTDNYGGSIRNRSRLTLEIAEKIADAIGPEKVGLRISPYSTLSDMPAYEEEEVHQTYAYLSEELNRLGIAYIHISDSPSIPRKTHQAIRSVFSNTLIYCNGLTAETAEAKLQAGSADLVAFGRSFLANPDFMRRIEKNAPLNEVDYQTLYTQGMSGYTDYPVLEELSQLV</sequence>
<reference evidence="5 6" key="1">
    <citation type="submission" date="2018-11" db="EMBL/GenBank/DDBJ databases">
        <authorList>
            <person name="Zhou Z."/>
            <person name="Wang G."/>
        </authorList>
    </citation>
    <scope>NUCLEOTIDE SEQUENCE [LARGE SCALE GENOMIC DNA]</scope>
    <source>
        <strain evidence="5 6">KCTC42998</strain>
    </source>
</reference>
<comment type="caution">
    <text evidence="5">The sequence shown here is derived from an EMBL/GenBank/DDBJ whole genome shotgun (WGS) entry which is preliminary data.</text>
</comment>
<dbReference type="PANTHER" id="PTHR22893:SF91">
    <property type="entry name" value="NADPH DEHYDROGENASE 2-RELATED"/>
    <property type="match status" value="1"/>
</dbReference>
<evidence type="ECO:0000256" key="1">
    <source>
        <dbReference type="ARBA" id="ARBA00001917"/>
    </source>
</evidence>
<feature type="domain" description="NADH:flavin oxidoreductase/NADH oxidase N-terminal" evidence="4">
    <location>
        <begin position="9"/>
        <end position="333"/>
    </location>
</feature>
<dbReference type="InterPro" id="IPR001155">
    <property type="entry name" value="OxRdtase_FMN_N"/>
</dbReference>
<dbReference type="EMBL" id="RQJP01000002">
    <property type="protein sequence ID" value="RRB14836.1"/>
    <property type="molecule type" value="Genomic_DNA"/>
</dbReference>
<dbReference type="SUPFAM" id="SSF51395">
    <property type="entry name" value="FMN-linked oxidoreductases"/>
    <property type="match status" value="1"/>
</dbReference>
<organism evidence="5 6">
    <name type="scientific">Larkinella knui</name>
    <dbReference type="NCBI Taxonomy" id="2025310"/>
    <lineage>
        <taxon>Bacteria</taxon>
        <taxon>Pseudomonadati</taxon>
        <taxon>Bacteroidota</taxon>
        <taxon>Cytophagia</taxon>
        <taxon>Cytophagales</taxon>
        <taxon>Spirosomataceae</taxon>
        <taxon>Larkinella</taxon>
    </lineage>
</organism>
<evidence type="ECO:0000256" key="3">
    <source>
        <dbReference type="ARBA" id="ARBA00023002"/>
    </source>
</evidence>
<dbReference type="Pfam" id="PF00724">
    <property type="entry name" value="Oxidored_FMN"/>
    <property type="match status" value="1"/>
</dbReference>
<dbReference type="GO" id="GO:0016628">
    <property type="term" value="F:oxidoreductase activity, acting on the CH-CH group of donors, NAD or NADP as acceptor"/>
    <property type="evidence" value="ECO:0007669"/>
    <property type="project" value="UniProtKB-ARBA"/>
</dbReference>
<gene>
    <name evidence="5" type="ORF">EHT87_09720</name>
</gene>
<dbReference type="FunFam" id="3.20.20.70:FF:000059">
    <property type="entry name" value="N-ethylmaleimide reductase, FMN-linked"/>
    <property type="match status" value="1"/>
</dbReference>
<dbReference type="Proteomes" id="UP000274271">
    <property type="component" value="Unassembled WGS sequence"/>
</dbReference>
<protein>
    <submittedName>
        <fullName evidence="5">Alkene reductase</fullName>
    </submittedName>
</protein>
<dbReference type="PANTHER" id="PTHR22893">
    <property type="entry name" value="NADH OXIDOREDUCTASE-RELATED"/>
    <property type="match status" value="1"/>
</dbReference>
<accession>A0A3P1CP46</accession>
<keyword evidence="6" id="KW-1185">Reference proteome</keyword>
<evidence type="ECO:0000313" key="6">
    <source>
        <dbReference type="Proteomes" id="UP000274271"/>
    </source>
</evidence>
<dbReference type="CDD" id="cd02933">
    <property type="entry name" value="OYE_like_FMN"/>
    <property type="match status" value="1"/>
</dbReference>
<evidence type="ECO:0000313" key="5">
    <source>
        <dbReference type="EMBL" id="RRB14836.1"/>
    </source>
</evidence>
<comment type="similarity">
    <text evidence="2">Belongs to the NADH:flavin oxidoreductase/NADH oxidase family.</text>
</comment>
<dbReference type="AlphaFoldDB" id="A0A3P1CP46"/>
<comment type="cofactor">
    <cofactor evidence="1">
        <name>FMN</name>
        <dbReference type="ChEBI" id="CHEBI:58210"/>
    </cofactor>
</comment>